<dbReference type="Pfam" id="PF04230">
    <property type="entry name" value="PS_pyruv_trans"/>
    <property type="match status" value="1"/>
</dbReference>
<reference evidence="4" key="1">
    <citation type="journal article" date="2019" name="Int. J. Syst. Evol. Microbiol.">
        <title>The Global Catalogue of Microorganisms (GCM) 10K type strain sequencing project: providing services to taxonomists for standard genome sequencing and annotation.</title>
        <authorList>
            <consortium name="The Broad Institute Genomics Platform"/>
            <consortium name="The Broad Institute Genome Sequencing Center for Infectious Disease"/>
            <person name="Wu L."/>
            <person name="Ma J."/>
        </authorList>
    </citation>
    <scope>NUCLEOTIDE SEQUENCE [LARGE SCALE GENOMIC DNA]</scope>
    <source>
        <strain evidence="4">JCM 8736</strain>
    </source>
</reference>
<protein>
    <submittedName>
        <fullName evidence="3">Polysaccharide pyruvyl transferase family protein</fullName>
    </submittedName>
</protein>
<evidence type="ECO:0000256" key="1">
    <source>
        <dbReference type="SAM" id="Coils"/>
    </source>
</evidence>
<feature type="domain" description="Polysaccharide pyruvyl transferase" evidence="2">
    <location>
        <begin position="30"/>
        <end position="306"/>
    </location>
</feature>
<keyword evidence="4" id="KW-1185">Reference proteome</keyword>
<dbReference type="RefSeq" id="WP_083498251.1">
    <property type="nucleotide sequence ID" value="NZ_BAAAXQ010000022.1"/>
</dbReference>
<feature type="coiled-coil region" evidence="1">
    <location>
        <begin position="432"/>
        <end position="463"/>
    </location>
</feature>
<proteinExistence type="predicted"/>
<evidence type="ECO:0000313" key="3">
    <source>
        <dbReference type="EMBL" id="GAA3014047.1"/>
    </source>
</evidence>
<evidence type="ECO:0000259" key="2">
    <source>
        <dbReference type="Pfam" id="PF04230"/>
    </source>
</evidence>
<dbReference type="GO" id="GO:0016740">
    <property type="term" value="F:transferase activity"/>
    <property type="evidence" value="ECO:0007669"/>
    <property type="project" value="UniProtKB-KW"/>
</dbReference>
<sequence>MKKILVRAGMSPLDSFSADKIIKRNAIGNNVGNLMYAFSVFRNLSTYGVELVPDYYRVNPADAEKINQTYDSYVLPLANAIRPGFIPTLRKYTDLIEKLTIPVIVIGMGMAFPYEPNVEQERPFDNDVRKFVSAVLENSNILGLRGQITSDYLSYLGFKEGRDHMVIGCPSMYTFGNNINIRDLDLNSNSFISINMTPKADQKALKFLNGLSRKYKNLEFIPQDLDEMILTYSGAPFLGNAINSTINNYPNSLNSDLYKNNQVKFFLSAPSWIKHMKNVNLSVGTRLHGNVAPILAGTPSMVIPIDGRMRELAEFHNFPRVSVDEMYEGMELEELLNMVDIHSVEKNQKKNYENFINFLNKNNLESVYLYDKKGLKTRFDEKIEQIDLKPPITPITSCNSNEMRGRLQNSFDIMVKKHEKIKNNNDKKFKIKDDAISQLRSQLNKKEKLNERLSHKISSMENSKSWRLTKPLRELRH</sequence>
<dbReference type="Proteomes" id="UP001501577">
    <property type="component" value="Unassembled WGS sequence"/>
</dbReference>
<comment type="caution">
    <text evidence="3">The sequence shown here is derived from an EMBL/GenBank/DDBJ whole genome shotgun (WGS) entry which is preliminary data.</text>
</comment>
<organism evidence="3 4">
    <name type="scientific">Tetragenococcus solitarius</name>
    <dbReference type="NCBI Taxonomy" id="71453"/>
    <lineage>
        <taxon>Bacteria</taxon>
        <taxon>Bacillati</taxon>
        <taxon>Bacillota</taxon>
        <taxon>Bacilli</taxon>
        <taxon>Lactobacillales</taxon>
        <taxon>Enterococcaceae</taxon>
        <taxon>Tetragenococcus</taxon>
    </lineage>
</organism>
<dbReference type="InterPro" id="IPR007345">
    <property type="entry name" value="Polysacch_pyruvyl_Trfase"/>
</dbReference>
<keyword evidence="3" id="KW-0808">Transferase</keyword>
<evidence type="ECO:0000313" key="4">
    <source>
        <dbReference type="Proteomes" id="UP001501577"/>
    </source>
</evidence>
<name>A0ABP6KM08_9ENTE</name>
<accession>A0ABP6KM08</accession>
<keyword evidence="1" id="KW-0175">Coiled coil</keyword>
<gene>
    <name evidence="3" type="ORF">GCM10019998_07660</name>
</gene>
<dbReference type="EMBL" id="BAAAXQ010000022">
    <property type="protein sequence ID" value="GAA3014047.1"/>
    <property type="molecule type" value="Genomic_DNA"/>
</dbReference>